<keyword evidence="1" id="KW-1133">Transmembrane helix</keyword>
<evidence type="ECO:0000256" key="1">
    <source>
        <dbReference type="SAM" id="Phobius"/>
    </source>
</evidence>
<dbReference type="RefSeq" id="WP_267280744.1">
    <property type="nucleotide sequence ID" value="NZ_JAOVZV010000005.1"/>
</dbReference>
<sequence>MKILKIINIVLLIATIYQFYNFKAISKYSISDAELNAEYFYEQGRITKLEYEKDIVNIEKEKEKIILYEKVNQILLIINILFFLYWVYLAASKKQ</sequence>
<dbReference type="Proteomes" id="UP001070176">
    <property type="component" value="Unassembled WGS sequence"/>
</dbReference>
<accession>A0ABT3Y210</accession>
<keyword evidence="1" id="KW-0472">Membrane</keyword>
<comment type="caution">
    <text evidence="2">The sequence shown here is derived from an EMBL/GenBank/DDBJ whole genome shotgun (WGS) entry which is preliminary data.</text>
</comment>
<name>A0ABT3Y210_9FLAO</name>
<keyword evidence="1" id="KW-0812">Transmembrane</keyword>
<proteinExistence type="predicted"/>
<feature type="transmembrane region" description="Helical" evidence="1">
    <location>
        <begin position="74"/>
        <end position="91"/>
    </location>
</feature>
<gene>
    <name evidence="2" type="ORF">OEA66_07305</name>
</gene>
<reference evidence="2" key="1">
    <citation type="submission" date="2022-10" db="EMBL/GenBank/DDBJ databases">
        <title>Chryseobacterium sp. nov., a novel bacterial species.</title>
        <authorList>
            <person name="Cao Y."/>
        </authorList>
    </citation>
    <scope>NUCLEOTIDE SEQUENCE</scope>
    <source>
        <strain evidence="2">KC 927</strain>
    </source>
</reference>
<protein>
    <submittedName>
        <fullName evidence="2">Uncharacterized protein</fullName>
    </submittedName>
</protein>
<dbReference type="EMBL" id="JAOVZV010000005">
    <property type="protein sequence ID" value="MCX8532157.1"/>
    <property type="molecule type" value="Genomic_DNA"/>
</dbReference>
<evidence type="ECO:0000313" key="2">
    <source>
        <dbReference type="EMBL" id="MCX8532157.1"/>
    </source>
</evidence>
<keyword evidence="3" id="KW-1185">Reference proteome</keyword>
<organism evidence="2 3">
    <name type="scientific">Chryseobacterium luquanense</name>
    <dbReference type="NCBI Taxonomy" id="2983766"/>
    <lineage>
        <taxon>Bacteria</taxon>
        <taxon>Pseudomonadati</taxon>
        <taxon>Bacteroidota</taxon>
        <taxon>Flavobacteriia</taxon>
        <taxon>Flavobacteriales</taxon>
        <taxon>Weeksellaceae</taxon>
        <taxon>Chryseobacterium group</taxon>
        <taxon>Chryseobacterium</taxon>
    </lineage>
</organism>
<evidence type="ECO:0000313" key="3">
    <source>
        <dbReference type="Proteomes" id="UP001070176"/>
    </source>
</evidence>